<dbReference type="InterPro" id="IPR033120">
    <property type="entry name" value="HOTDOG_ACOT"/>
</dbReference>
<evidence type="ECO:0000256" key="1">
    <source>
        <dbReference type="ARBA" id="ARBA00010458"/>
    </source>
</evidence>
<dbReference type="Gene3D" id="3.10.129.10">
    <property type="entry name" value="Hotdog Thioesterase"/>
    <property type="match status" value="1"/>
</dbReference>
<evidence type="ECO:0000313" key="6">
    <source>
        <dbReference type="EMBL" id="MST59154.1"/>
    </source>
</evidence>
<comment type="similarity">
    <text evidence="1">Belongs to the acyl coenzyme A hydrolase family.</text>
</comment>
<dbReference type="InterPro" id="IPR029069">
    <property type="entry name" value="HotDog_dom_sf"/>
</dbReference>
<gene>
    <name evidence="6" type="ORF">FYJ59_13075</name>
</gene>
<comment type="caution">
    <text evidence="6">The sequence shown here is derived from an EMBL/GenBank/DDBJ whole genome shotgun (WGS) entry which is preliminary data.</text>
</comment>
<dbReference type="CDD" id="cd03442">
    <property type="entry name" value="BFIT_BACH"/>
    <property type="match status" value="1"/>
</dbReference>
<evidence type="ECO:0000256" key="2">
    <source>
        <dbReference type="ARBA" id="ARBA00022801"/>
    </source>
</evidence>
<evidence type="ECO:0000313" key="7">
    <source>
        <dbReference type="Proteomes" id="UP000476055"/>
    </source>
</evidence>
<protein>
    <submittedName>
        <fullName evidence="6">Acyl-CoA thioesterase</fullName>
    </submittedName>
</protein>
<reference evidence="6 7" key="1">
    <citation type="submission" date="2019-08" db="EMBL/GenBank/DDBJ databases">
        <title>In-depth cultivation of the pig gut microbiome towards novel bacterial diversity and tailored functional studies.</title>
        <authorList>
            <person name="Wylensek D."/>
            <person name="Hitch T.C.A."/>
            <person name="Clavel T."/>
        </authorList>
    </citation>
    <scope>NUCLEOTIDE SEQUENCE [LARGE SCALE GENOMIC DNA]</scope>
    <source>
        <strain evidence="6 7">WCA3-601-WT-6H</strain>
    </source>
</reference>
<evidence type="ECO:0000256" key="3">
    <source>
        <dbReference type="PROSITE-ProRule" id="PRU01106"/>
    </source>
</evidence>
<evidence type="ECO:0000256" key="4">
    <source>
        <dbReference type="SAM" id="MobiDB-lite"/>
    </source>
</evidence>
<keyword evidence="2 3" id="KW-0378">Hydrolase</keyword>
<dbReference type="GO" id="GO:0006637">
    <property type="term" value="P:acyl-CoA metabolic process"/>
    <property type="evidence" value="ECO:0007669"/>
    <property type="project" value="TreeGrafter"/>
</dbReference>
<feature type="domain" description="HotDog ACOT-type" evidence="5">
    <location>
        <begin position="23"/>
        <end position="134"/>
    </location>
</feature>
<dbReference type="GO" id="GO:0005737">
    <property type="term" value="C:cytoplasm"/>
    <property type="evidence" value="ECO:0007669"/>
    <property type="project" value="TreeGrafter"/>
</dbReference>
<dbReference type="Proteomes" id="UP000476055">
    <property type="component" value="Unassembled WGS sequence"/>
</dbReference>
<organism evidence="6 7">
    <name type="scientific">Waltera intestinalis</name>
    <dbReference type="NCBI Taxonomy" id="2606635"/>
    <lineage>
        <taxon>Bacteria</taxon>
        <taxon>Bacillati</taxon>
        <taxon>Bacillota</taxon>
        <taxon>Clostridia</taxon>
        <taxon>Lachnospirales</taxon>
        <taxon>Lachnospiraceae</taxon>
        <taxon>Waltera</taxon>
    </lineage>
</organism>
<dbReference type="PANTHER" id="PTHR11049">
    <property type="entry name" value="ACYL COENZYME A THIOESTER HYDROLASE"/>
    <property type="match status" value="1"/>
</dbReference>
<sequence>MNTADTTENTEKKTSALPAKKVSDSETHQLHVVIHPDINGFGRLFGGRLLEWIDEVAGATARRHCGRDATTVAIDNLYFKSGAYLNDIIVLIGKVTHVGHTSMEVRVDTYREEQDGTRHPINRAYFVMVAMGDNGKPTPVPGLILENEGERMEWDNAIKRRELRLVRKKEGF</sequence>
<dbReference type="InterPro" id="IPR040170">
    <property type="entry name" value="Cytosol_ACT"/>
</dbReference>
<dbReference type="GO" id="GO:0052816">
    <property type="term" value="F:long-chain fatty acyl-CoA hydrolase activity"/>
    <property type="evidence" value="ECO:0007669"/>
    <property type="project" value="TreeGrafter"/>
</dbReference>
<dbReference type="AlphaFoldDB" id="A0A6L5YL53"/>
<keyword evidence="7" id="KW-1185">Reference proteome</keyword>
<proteinExistence type="inferred from homology"/>
<accession>A0A6L5YL53</accession>
<dbReference type="InterPro" id="IPR006683">
    <property type="entry name" value="Thioestr_dom"/>
</dbReference>
<evidence type="ECO:0000259" key="5">
    <source>
        <dbReference type="PROSITE" id="PS51770"/>
    </source>
</evidence>
<dbReference type="RefSeq" id="WP_117464814.1">
    <property type="nucleotide sequence ID" value="NZ_VUMU01000021.1"/>
</dbReference>
<dbReference type="Pfam" id="PF03061">
    <property type="entry name" value="4HBT"/>
    <property type="match status" value="1"/>
</dbReference>
<feature type="region of interest" description="Disordered" evidence="4">
    <location>
        <begin position="1"/>
        <end position="22"/>
    </location>
</feature>
<dbReference type="PROSITE" id="PS51770">
    <property type="entry name" value="HOTDOG_ACOT"/>
    <property type="match status" value="1"/>
</dbReference>
<dbReference type="SUPFAM" id="SSF54637">
    <property type="entry name" value="Thioesterase/thiol ester dehydrase-isomerase"/>
    <property type="match status" value="1"/>
</dbReference>
<dbReference type="EMBL" id="VUMU01000021">
    <property type="protein sequence ID" value="MST59154.1"/>
    <property type="molecule type" value="Genomic_DNA"/>
</dbReference>
<name>A0A6L5YL53_9FIRM</name>